<dbReference type="PROSITE" id="PS51272">
    <property type="entry name" value="SLH"/>
    <property type="match status" value="3"/>
</dbReference>
<feature type="active site" description="Charge relay system" evidence="5">
    <location>
        <position position="239"/>
    </location>
</feature>
<dbReference type="InterPro" id="IPR001119">
    <property type="entry name" value="SLH_dom"/>
</dbReference>
<sequence>MRNHLWFMVCLWVGCVFLFAKEAHGQSLSEWLIYFDNEKDYSLFMEKYRDRVKDEVKEKQWVVKALFTKEEMDGIQKLSMVSKVEPNYQKSLASSIFNDPLVSQQWGMNKIDILSVAPEFHQRNILIGKQIVTTQGTMTYEGQPLHTLRFSILSEQEMKLSRLSVTVDHVESLWTLQVMDENGQVVSQNNGNLSTLDVLLPKNHTYKVLQIHIQANGWKEPPVITNVTAVNHVLVAVIDTGAAIHKDFCGNVLHSLGRDYVHPGRLALDDHGHGTHVTGIIAACANNHEGIVGTAGFAPVDVVPFKVLDREGTGSDFEIAKAVNDAVSIGADVINLSLAGKGKTLVLEQAVQNALRHHVVIVAAAGNWGISLQEVYPASYPGVIAVAAVDENNQIIPYSDYGWELDISAPGENILSTYMNNEYRVLNGTSMAAPFVSGVAALLKAMDPRLDDIQIRKRLFESAKDIREKGYDTHSGYGVVQAAKAIHLPYSEAVDWLTIQNGQPVSFSKQQLLGISKGLIGKDVYVFIDDQFVEKRNADDHWISFILPDIPSARNEQKLTVISADHNGEVVAFDERWMNSTSSASASFTDVPSSFWAYEEIQTAYRERWINGFTDHTFRPNALLTRRHAVMMMNRLFQWRPKQIQSPFLDTPLTMAGAVPIYAAYDQRIVKGYDNGHFYPERFVTRAQMAVMLARALKLSESSFSGTPYAFKDIDGPGHFAYYAVQQLADKGIITKQPYFRPNEFLTRAQFAAMLARTYRYMSNRK</sequence>
<dbReference type="InterPro" id="IPR000209">
    <property type="entry name" value="Peptidase_S8/S53_dom"/>
</dbReference>
<dbReference type="Gene3D" id="3.40.50.200">
    <property type="entry name" value="Peptidase S8/S53 domain"/>
    <property type="match status" value="1"/>
</dbReference>
<organism evidence="7 8">
    <name type="scientific">Parageobacillus toebii</name>
    <dbReference type="NCBI Taxonomy" id="153151"/>
    <lineage>
        <taxon>Bacteria</taxon>
        <taxon>Bacillati</taxon>
        <taxon>Bacillota</taxon>
        <taxon>Bacilli</taxon>
        <taxon>Bacillales</taxon>
        <taxon>Anoxybacillaceae</taxon>
        <taxon>Parageobacillus</taxon>
    </lineage>
</organism>
<feature type="domain" description="SLH" evidence="6">
    <location>
        <begin position="708"/>
        <end position="766"/>
    </location>
</feature>
<dbReference type="PRINTS" id="PR00723">
    <property type="entry name" value="SUBTILISIN"/>
</dbReference>
<dbReference type="PROSITE" id="PS51892">
    <property type="entry name" value="SUBTILASE"/>
    <property type="match status" value="1"/>
</dbReference>
<feature type="domain" description="SLH" evidence="6">
    <location>
        <begin position="584"/>
        <end position="647"/>
    </location>
</feature>
<feature type="domain" description="SLH" evidence="6">
    <location>
        <begin position="648"/>
        <end position="707"/>
    </location>
</feature>
<dbReference type="PROSITE" id="PS00137">
    <property type="entry name" value="SUBTILASE_HIS"/>
    <property type="match status" value="1"/>
</dbReference>
<comment type="caution">
    <text evidence="7">The sequence shown here is derived from an EMBL/GenBank/DDBJ whole genome shotgun (WGS) entry which is preliminary data.</text>
</comment>
<reference evidence="7 8" key="1">
    <citation type="submission" date="2016-01" db="EMBL/GenBank/DDBJ databases">
        <title>Draft Genome Sequences of Seven Thermophilic Sporeformers Isolated from Foods.</title>
        <authorList>
            <person name="Berendsen E.M."/>
            <person name="Wells-Bennik M.H."/>
            <person name="Krawcyk A.O."/>
            <person name="De Jong A."/>
            <person name="Holsappel S."/>
            <person name="Eijlander R.T."/>
            <person name="Kuipers O.P."/>
        </authorList>
    </citation>
    <scope>NUCLEOTIDE SEQUENCE [LARGE SCALE GENOMIC DNA]</scope>
    <source>
        <strain evidence="7 8">B4110</strain>
    </source>
</reference>
<evidence type="ECO:0000259" key="6">
    <source>
        <dbReference type="PROSITE" id="PS51272"/>
    </source>
</evidence>
<protein>
    <recommendedName>
        <fullName evidence="6">SLH domain-containing protein</fullName>
    </recommendedName>
</protein>
<gene>
    <name evidence="7" type="ORF">B4110_3183</name>
</gene>
<dbReference type="InterPro" id="IPR050131">
    <property type="entry name" value="Peptidase_S8_subtilisin-like"/>
</dbReference>
<evidence type="ECO:0000256" key="3">
    <source>
        <dbReference type="ARBA" id="ARBA00022801"/>
    </source>
</evidence>
<dbReference type="InterPro" id="IPR023828">
    <property type="entry name" value="Peptidase_S8_Ser-AS"/>
</dbReference>
<evidence type="ECO:0000256" key="2">
    <source>
        <dbReference type="ARBA" id="ARBA00022670"/>
    </source>
</evidence>
<dbReference type="InterPro" id="IPR022398">
    <property type="entry name" value="Peptidase_S8_His-AS"/>
</dbReference>
<feature type="active site" description="Charge relay system" evidence="5">
    <location>
        <position position="273"/>
    </location>
</feature>
<comment type="similarity">
    <text evidence="1 5">Belongs to the peptidase S8 family.</text>
</comment>
<dbReference type="EMBL" id="LQYW01000165">
    <property type="protein sequence ID" value="KYD23429.1"/>
    <property type="molecule type" value="Genomic_DNA"/>
</dbReference>
<evidence type="ECO:0000256" key="1">
    <source>
        <dbReference type="ARBA" id="ARBA00011073"/>
    </source>
</evidence>
<dbReference type="PATRIC" id="fig|153151.4.peg.1601"/>
<keyword evidence="4 5" id="KW-0720">Serine protease</keyword>
<dbReference type="GO" id="GO:0004252">
    <property type="term" value="F:serine-type endopeptidase activity"/>
    <property type="evidence" value="ECO:0007669"/>
    <property type="project" value="UniProtKB-UniRule"/>
</dbReference>
<proteinExistence type="inferred from homology"/>
<dbReference type="InterPro" id="IPR036852">
    <property type="entry name" value="Peptidase_S8/S53_dom_sf"/>
</dbReference>
<evidence type="ECO:0000313" key="8">
    <source>
        <dbReference type="Proteomes" id="UP000075324"/>
    </source>
</evidence>
<dbReference type="PROSITE" id="PS00138">
    <property type="entry name" value="SUBTILASE_SER"/>
    <property type="match status" value="1"/>
</dbReference>
<feature type="active site" description="Charge relay system" evidence="5">
    <location>
        <position position="430"/>
    </location>
</feature>
<dbReference type="Pfam" id="PF00082">
    <property type="entry name" value="Peptidase_S8"/>
    <property type="match status" value="1"/>
</dbReference>
<dbReference type="AlphaFoldDB" id="A0A150MGJ2"/>
<dbReference type="Proteomes" id="UP000075324">
    <property type="component" value="Unassembled WGS sequence"/>
</dbReference>
<keyword evidence="3 5" id="KW-0378">Hydrolase</keyword>
<dbReference type="Pfam" id="PF00395">
    <property type="entry name" value="SLH"/>
    <property type="match status" value="3"/>
</dbReference>
<dbReference type="RefSeq" id="WP_062679032.1">
    <property type="nucleotide sequence ID" value="NZ_LQYW01000165.1"/>
</dbReference>
<evidence type="ECO:0000256" key="5">
    <source>
        <dbReference type="PROSITE-ProRule" id="PRU01240"/>
    </source>
</evidence>
<dbReference type="SUPFAM" id="SSF52743">
    <property type="entry name" value="Subtilisin-like"/>
    <property type="match status" value="1"/>
</dbReference>
<dbReference type="PANTHER" id="PTHR43806">
    <property type="entry name" value="PEPTIDASE S8"/>
    <property type="match status" value="1"/>
</dbReference>
<dbReference type="PANTHER" id="PTHR43806:SF11">
    <property type="entry name" value="CEREVISIN-RELATED"/>
    <property type="match status" value="1"/>
</dbReference>
<dbReference type="PROSITE" id="PS51257">
    <property type="entry name" value="PROKAR_LIPOPROTEIN"/>
    <property type="match status" value="1"/>
</dbReference>
<evidence type="ECO:0000313" key="7">
    <source>
        <dbReference type="EMBL" id="KYD23429.1"/>
    </source>
</evidence>
<keyword evidence="2 5" id="KW-0645">Protease</keyword>
<dbReference type="InterPro" id="IPR015500">
    <property type="entry name" value="Peptidase_S8_subtilisin-rel"/>
</dbReference>
<evidence type="ECO:0000256" key="4">
    <source>
        <dbReference type="ARBA" id="ARBA00022825"/>
    </source>
</evidence>
<dbReference type="GO" id="GO:0006508">
    <property type="term" value="P:proteolysis"/>
    <property type="evidence" value="ECO:0007669"/>
    <property type="project" value="UniProtKB-KW"/>
</dbReference>
<name>A0A150MGJ2_9BACL</name>
<accession>A0A150MGJ2</accession>